<evidence type="ECO:0000259" key="6">
    <source>
        <dbReference type="Pfam" id="PF01266"/>
    </source>
</evidence>
<dbReference type="InterPro" id="IPR036188">
    <property type="entry name" value="FAD/NAD-bd_sf"/>
</dbReference>
<dbReference type="Gene3D" id="3.30.9.10">
    <property type="entry name" value="D-Amino Acid Oxidase, subunit A, domain 2"/>
    <property type="match status" value="1"/>
</dbReference>
<evidence type="ECO:0000313" key="7">
    <source>
        <dbReference type="EMBL" id="KFX50067.1"/>
    </source>
</evidence>
<dbReference type="eggNOG" id="KOG2820">
    <property type="taxonomic scope" value="Eukaryota"/>
</dbReference>
<comment type="cofactor">
    <cofactor evidence="1">
        <name>FAD</name>
        <dbReference type="ChEBI" id="CHEBI:57692"/>
    </cofactor>
</comment>
<comment type="caution">
    <text evidence="7">The sequence shown here is derived from an EMBL/GenBank/DDBJ whole genome shotgun (WGS) entry which is preliminary data.</text>
</comment>
<dbReference type="InterPro" id="IPR045170">
    <property type="entry name" value="MTOX"/>
</dbReference>
<comment type="similarity">
    <text evidence="2">Belongs to the MSOX/MTOX family.</text>
</comment>
<dbReference type="HOGENOM" id="CLU_007884_0_1_1"/>
<keyword evidence="4" id="KW-0274">FAD</keyword>
<name>A0A093VC10_TALMA</name>
<dbReference type="InterPro" id="IPR006076">
    <property type="entry name" value="FAD-dep_OxRdtase"/>
</dbReference>
<accession>A0A093VC10</accession>
<dbReference type="PANTHER" id="PTHR10961">
    <property type="entry name" value="PEROXISOMAL SARCOSINE OXIDASE"/>
    <property type="match status" value="1"/>
</dbReference>
<dbReference type="Gene3D" id="3.50.50.60">
    <property type="entry name" value="FAD/NAD(P)-binding domain"/>
    <property type="match status" value="1"/>
</dbReference>
<organism evidence="7">
    <name type="scientific">Talaromyces marneffei PM1</name>
    <dbReference type="NCBI Taxonomy" id="1077442"/>
    <lineage>
        <taxon>Eukaryota</taxon>
        <taxon>Fungi</taxon>
        <taxon>Dikarya</taxon>
        <taxon>Ascomycota</taxon>
        <taxon>Pezizomycotina</taxon>
        <taxon>Eurotiomycetes</taxon>
        <taxon>Eurotiomycetidae</taxon>
        <taxon>Eurotiales</taxon>
        <taxon>Trichocomaceae</taxon>
        <taxon>Talaromyces</taxon>
        <taxon>Talaromyces sect. Talaromyces</taxon>
    </lineage>
</organism>
<evidence type="ECO:0000256" key="4">
    <source>
        <dbReference type="ARBA" id="ARBA00022827"/>
    </source>
</evidence>
<dbReference type="SUPFAM" id="SSF54373">
    <property type="entry name" value="FAD-linked reductases, C-terminal domain"/>
    <property type="match status" value="1"/>
</dbReference>
<feature type="domain" description="FAD dependent oxidoreductase" evidence="6">
    <location>
        <begin position="12"/>
        <end position="424"/>
    </location>
</feature>
<dbReference type="Pfam" id="PF01266">
    <property type="entry name" value="DAO"/>
    <property type="match status" value="1"/>
</dbReference>
<sequence>MTARSPNKNDPIIIVGAGAFGLSTALHLGRRGYTDVTVFDKQPYDESLYSYFNGCDAASADINKIIRAVYGKDVIYQDITLEAVEGWNQWNAELQSGQTVPPGMTTSDRVWVNNGHLVMTDGPVLPPFEQASLESMPKNTQLVTTNAQDQELAKSVGLNLEPFKRQNPSRPNVGLFDRTGGMTYADKACRFALHKARSYGAKFVLDPVAGELKELLRGDKGKVTGIRTADGKTHHASVVILACGGWTPSILPALDGLNEATAGSVALLKIPKDSPLYDQFAPKNFPSWMHKMRDGHSGGLYGFPRTDDGWLKIGYRGTKYTNPQVQSDGRERSVPITRWTKGESIKAIPKQALSVIQTFLDEYLPELGEAGIHISMTRICWYNDSFDNHLTVDRVPGMDGLMVATSGSGHAFKYLPSLGNWIVDAMEGVGSDRPAIQAWKWRSLGEQQSPINEIMQGSKGPRAMANIALVTDSRLGPSAKL</sequence>
<evidence type="ECO:0000256" key="5">
    <source>
        <dbReference type="ARBA" id="ARBA00023002"/>
    </source>
</evidence>
<dbReference type="GO" id="GO:0050660">
    <property type="term" value="F:flavin adenine dinucleotide binding"/>
    <property type="evidence" value="ECO:0007669"/>
    <property type="project" value="InterPro"/>
</dbReference>
<dbReference type="PANTHER" id="PTHR10961:SF15">
    <property type="entry name" value="FAD DEPENDENT OXIDOREDUCTASE DOMAIN-CONTAINING PROTEIN"/>
    <property type="match status" value="1"/>
</dbReference>
<dbReference type="AlphaFoldDB" id="A0A093VC10"/>
<dbReference type="GO" id="GO:0008115">
    <property type="term" value="F:sarcosine oxidase activity"/>
    <property type="evidence" value="ECO:0007669"/>
    <property type="project" value="TreeGrafter"/>
</dbReference>
<proteinExistence type="inferred from homology"/>
<dbReference type="SUPFAM" id="SSF51905">
    <property type="entry name" value="FAD/NAD(P)-binding domain"/>
    <property type="match status" value="1"/>
</dbReference>
<evidence type="ECO:0000256" key="1">
    <source>
        <dbReference type="ARBA" id="ARBA00001974"/>
    </source>
</evidence>
<evidence type="ECO:0000256" key="3">
    <source>
        <dbReference type="ARBA" id="ARBA00022630"/>
    </source>
</evidence>
<keyword evidence="5" id="KW-0560">Oxidoreductase</keyword>
<protein>
    <submittedName>
        <fullName evidence="7">L-pipecolate oxidase</fullName>
    </submittedName>
</protein>
<dbReference type="EMBL" id="JPOX01000008">
    <property type="protein sequence ID" value="KFX50067.1"/>
    <property type="molecule type" value="Genomic_DNA"/>
</dbReference>
<evidence type="ECO:0000256" key="2">
    <source>
        <dbReference type="ARBA" id="ARBA00010989"/>
    </source>
</evidence>
<keyword evidence="3" id="KW-0285">Flavoprotein</keyword>
<reference evidence="7" key="1">
    <citation type="journal article" date="2014" name="PLoS Genet.">
        <title>Signature Gene Expression Reveals Novel Clues to the Molecular Mechanisms of Dimorphic Transition in Penicillium marneffei.</title>
        <authorList>
            <person name="Yang E."/>
            <person name="Wang G."/>
            <person name="Cai J."/>
            <person name="Woo P.C."/>
            <person name="Lau S.K."/>
            <person name="Yuen K.-Y."/>
            <person name="Chow W.-N."/>
            <person name="Lin X."/>
        </authorList>
    </citation>
    <scope>NUCLEOTIDE SEQUENCE [LARGE SCALE GENOMIC DNA]</scope>
    <source>
        <strain evidence="7">PM1</strain>
    </source>
</reference>
<gene>
    <name evidence="7" type="ORF">GQ26_0082370</name>
</gene>